<dbReference type="Pfam" id="PF07929">
    <property type="entry name" value="PRiA4_ORF3"/>
    <property type="match status" value="1"/>
</dbReference>
<evidence type="ECO:0000256" key="3">
    <source>
        <dbReference type="ARBA" id="ARBA00022833"/>
    </source>
</evidence>
<keyword evidence="2 4" id="KW-0863">Zinc-finger</keyword>
<organism evidence="6 7">
    <name type="scientific">Westerdykella ornata</name>
    <dbReference type="NCBI Taxonomy" id="318751"/>
    <lineage>
        <taxon>Eukaryota</taxon>
        <taxon>Fungi</taxon>
        <taxon>Dikarya</taxon>
        <taxon>Ascomycota</taxon>
        <taxon>Pezizomycotina</taxon>
        <taxon>Dothideomycetes</taxon>
        <taxon>Pleosporomycetidae</taxon>
        <taxon>Pleosporales</taxon>
        <taxon>Sporormiaceae</taxon>
        <taxon>Westerdykella</taxon>
    </lineage>
</organism>
<dbReference type="OrthoDB" id="245563at2759"/>
<evidence type="ECO:0000256" key="2">
    <source>
        <dbReference type="ARBA" id="ARBA00022771"/>
    </source>
</evidence>
<dbReference type="Proteomes" id="UP000800097">
    <property type="component" value="Unassembled WGS sequence"/>
</dbReference>
<dbReference type="RefSeq" id="XP_033655447.1">
    <property type="nucleotide sequence ID" value="XM_033802191.1"/>
</dbReference>
<dbReference type="GeneID" id="54555366"/>
<sequence length="308" mass="34926">MSTPNSSTTPSDRTCGHCGISASSLPEGSNLSQCSRCKSAFYCNRECQSAAWAEDKPHCKRQNFVLKFHLCPQYIVNPPVIRTLSVPATATLETLHKALQIAFGWAGTHAYDFAVLDPAFEPPTAAEYMEQGMKMDMRGDGMLGFEDPREYIVRVVHKPEEYVRGYKIDRMHEGRRRHPRTEERRSDRTKVYELWGEKGFADKAIEYTYDFGDNWVHVVTLEGRAPPTERIVCLSGTGHGVAEDIGSDQGWENLKKAYRTANPDKEQRFARRMYETKCINGDKRGLGDGREYEFKLEEVNAALARNGL</sequence>
<dbReference type="InterPro" id="IPR002893">
    <property type="entry name" value="Znf_MYND"/>
</dbReference>
<gene>
    <name evidence="6" type="ORF">EI97DRAFT_488020</name>
</gene>
<keyword evidence="1" id="KW-0479">Metal-binding</keyword>
<dbReference type="InterPro" id="IPR012912">
    <property type="entry name" value="Plasmid_pRiA4b_Orf3-like"/>
</dbReference>
<name>A0A6A6JPS6_WESOR</name>
<dbReference type="GO" id="GO:0008270">
    <property type="term" value="F:zinc ion binding"/>
    <property type="evidence" value="ECO:0007669"/>
    <property type="project" value="UniProtKB-KW"/>
</dbReference>
<dbReference type="PANTHER" id="PTHR41878">
    <property type="entry name" value="LEXA REPRESSOR-RELATED"/>
    <property type="match status" value="1"/>
</dbReference>
<dbReference type="InterPro" id="IPR024047">
    <property type="entry name" value="MM3350-like_sf"/>
</dbReference>
<dbReference type="EMBL" id="ML986489">
    <property type="protein sequence ID" value="KAF2277908.1"/>
    <property type="molecule type" value="Genomic_DNA"/>
</dbReference>
<dbReference type="Gene3D" id="6.10.140.2220">
    <property type="match status" value="1"/>
</dbReference>
<protein>
    <recommendedName>
        <fullName evidence="5">MYND-type domain-containing protein</fullName>
    </recommendedName>
</protein>
<dbReference type="PROSITE" id="PS50865">
    <property type="entry name" value="ZF_MYND_2"/>
    <property type="match status" value="1"/>
</dbReference>
<dbReference type="SUPFAM" id="SSF144232">
    <property type="entry name" value="HIT/MYND zinc finger-like"/>
    <property type="match status" value="1"/>
</dbReference>
<evidence type="ECO:0000313" key="6">
    <source>
        <dbReference type="EMBL" id="KAF2277908.1"/>
    </source>
</evidence>
<feature type="domain" description="MYND-type" evidence="5">
    <location>
        <begin position="15"/>
        <end position="59"/>
    </location>
</feature>
<keyword evidence="3" id="KW-0862">Zinc</keyword>
<dbReference type="Pfam" id="PF01753">
    <property type="entry name" value="zf-MYND"/>
    <property type="match status" value="1"/>
</dbReference>
<proteinExistence type="predicted"/>
<evidence type="ECO:0000259" key="5">
    <source>
        <dbReference type="PROSITE" id="PS50865"/>
    </source>
</evidence>
<evidence type="ECO:0000256" key="4">
    <source>
        <dbReference type="PROSITE-ProRule" id="PRU00134"/>
    </source>
</evidence>
<dbReference type="PANTHER" id="PTHR41878:SF1">
    <property type="entry name" value="TNPR PROTEIN"/>
    <property type="match status" value="1"/>
</dbReference>
<dbReference type="SUPFAM" id="SSF159941">
    <property type="entry name" value="MM3350-like"/>
    <property type="match status" value="1"/>
</dbReference>
<accession>A0A6A6JPS6</accession>
<keyword evidence="7" id="KW-1185">Reference proteome</keyword>
<dbReference type="AlphaFoldDB" id="A0A6A6JPS6"/>
<reference evidence="6" key="1">
    <citation type="journal article" date="2020" name="Stud. Mycol.">
        <title>101 Dothideomycetes genomes: a test case for predicting lifestyles and emergence of pathogens.</title>
        <authorList>
            <person name="Haridas S."/>
            <person name="Albert R."/>
            <person name="Binder M."/>
            <person name="Bloem J."/>
            <person name="Labutti K."/>
            <person name="Salamov A."/>
            <person name="Andreopoulos B."/>
            <person name="Baker S."/>
            <person name="Barry K."/>
            <person name="Bills G."/>
            <person name="Bluhm B."/>
            <person name="Cannon C."/>
            <person name="Castanera R."/>
            <person name="Culley D."/>
            <person name="Daum C."/>
            <person name="Ezra D."/>
            <person name="Gonzalez J."/>
            <person name="Henrissat B."/>
            <person name="Kuo A."/>
            <person name="Liang C."/>
            <person name="Lipzen A."/>
            <person name="Lutzoni F."/>
            <person name="Magnuson J."/>
            <person name="Mondo S."/>
            <person name="Nolan M."/>
            <person name="Ohm R."/>
            <person name="Pangilinan J."/>
            <person name="Park H.-J."/>
            <person name="Ramirez L."/>
            <person name="Alfaro M."/>
            <person name="Sun H."/>
            <person name="Tritt A."/>
            <person name="Yoshinaga Y."/>
            <person name="Zwiers L.-H."/>
            <person name="Turgeon B."/>
            <person name="Goodwin S."/>
            <person name="Spatafora J."/>
            <person name="Crous P."/>
            <person name="Grigoriev I."/>
        </authorList>
    </citation>
    <scope>NUCLEOTIDE SEQUENCE</scope>
    <source>
        <strain evidence="6">CBS 379.55</strain>
    </source>
</reference>
<evidence type="ECO:0000313" key="7">
    <source>
        <dbReference type="Proteomes" id="UP000800097"/>
    </source>
</evidence>
<dbReference type="Gene3D" id="3.10.290.30">
    <property type="entry name" value="MM3350-like"/>
    <property type="match status" value="1"/>
</dbReference>
<evidence type="ECO:0000256" key="1">
    <source>
        <dbReference type="ARBA" id="ARBA00022723"/>
    </source>
</evidence>